<reference evidence="1" key="1">
    <citation type="journal article" date="2016" name="Mol. Biol. Evol.">
        <title>Comparative Genomics of Early-Diverging Mushroom-Forming Fungi Provides Insights into the Origins of Lignocellulose Decay Capabilities.</title>
        <authorList>
            <person name="Nagy L.G."/>
            <person name="Riley R."/>
            <person name="Tritt A."/>
            <person name="Adam C."/>
            <person name="Daum C."/>
            <person name="Floudas D."/>
            <person name="Sun H."/>
            <person name="Yadav J.S."/>
            <person name="Pangilinan J."/>
            <person name="Larsson K.H."/>
            <person name="Matsuura K."/>
            <person name="Barry K."/>
            <person name="Labutti K."/>
            <person name="Kuo R."/>
            <person name="Ohm R.A."/>
            <person name="Bhattacharya S.S."/>
            <person name="Shirouzu T."/>
            <person name="Yoshinaga Y."/>
            <person name="Martin F.M."/>
            <person name="Grigoriev I.V."/>
            <person name="Hibbett D.S."/>
        </authorList>
    </citation>
    <scope>NUCLEOTIDE SEQUENCE [LARGE SCALE GENOMIC DNA]</scope>
    <source>
        <strain evidence="1">CBS 109695</strain>
    </source>
</reference>
<accession>A0A167UMR1</accession>
<organism evidence="1">
    <name type="scientific">Athelia psychrophila</name>
    <dbReference type="NCBI Taxonomy" id="1759441"/>
    <lineage>
        <taxon>Eukaryota</taxon>
        <taxon>Fungi</taxon>
        <taxon>Dikarya</taxon>
        <taxon>Basidiomycota</taxon>
        <taxon>Agaricomycotina</taxon>
        <taxon>Agaricomycetes</taxon>
        <taxon>Agaricomycetidae</taxon>
        <taxon>Atheliales</taxon>
        <taxon>Atheliaceae</taxon>
        <taxon>Athelia</taxon>
    </lineage>
</organism>
<name>A0A167UMR1_9AGAM</name>
<dbReference type="AlphaFoldDB" id="A0A167UMR1"/>
<evidence type="ECO:0000313" key="1">
    <source>
        <dbReference type="EMBL" id="KZP04102.1"/>
    </source>
</evidence>
<proteinExistence type="predicted"/>
<protein>
    <submittedName>
        <fullName evidence="1">Uncharacterized protein</fullName>
    </submittedName>
</protein>
<gene>
    <name evidence="1" type="ORF">FIBSPDRAFT_427988</name>
</gene>
<sequence length="129" mass="14148">MISRNASARAGLGDILQSPAIVRSSFRNSLEDLSSYTSAPLNCVSNCLAPLFDRRTAFVHPRAEIGSRPPGIQEYSAFSTSIFLIARLSDQTSWLSGRGFVLGVGHQKTDSGLWRTFPRLIASYLLIMI</sequence>
<dbReference type="EMBL" id="KV417959">
    <property type="protein sequence ID" value="KZP04102.1"/>
    <property type="molecule type" value="Genomic_DNA"/>
</dbReference>